<gene>
    <name evidence="1" type="ordered locus">AM1_E0017</name>
</gene>
<dbReference type="KEGG" id="amr:AM1_E0017"/>
<dbReference type="PROSITE" id="PS51257">
    <property type="entry name" value="PROKAR_LIPOPROTEIN"/>
    <property type="match status" value="1"/>
</dbReference>
<dbReference type="HOGENOM" id="CLU_2420224_0_0_3"/>
<dbReference type="Proteomes" id="UP000000268">
    <property type="component" value="Plasmid pREB5"/>
</dbReference>
<proteinExistence type="predicted"/>
<organism evidence="1 2">
    <name type="scientific">Acaryochloris marina (strain MBIC 11017)</name>
    <dbReference type="NCBI Taxonomy" id="329726"/>
    <lineage>
        <taxon>Bacteria</taxon>
        <taxon>Bacillati</taxon>
        <taxon>Cyanobacteriota</taxon>
        <taxon>Cyanophyceae</taxon>
        <taxon>Acaryochloridales</taxon>
        <taxon>Acaryochloridaceae</taxon>
        <taxon>Acaryochloris</taxon>
    </lineage>
</organism>
<keyword evidence="1" id="KW-0614">Plasmid</keyword>
<reference evidence="1 2" key="1">
    <citation type="journal article" date="2008" name="Proc. Natl. Acad. Sci. U.S.A.">
        <title>Niche adaptation and genome expansion in the chlorophyll d-producing cyanobacterium Acaryochloris marina.</title>
        <authorList>
            <person name="Swingley W.D."/>
            <person name="Chen M."/>
            <person name="Cheung P.C."/>
            <person name="Conrad A.L."/>
            <person name="Dejesa L.C."/>
            <person name="Hao J."/>
            <person name="Honchak B.M."/>
            <person name="Karbach L.E."/>
            <person name="Kurdoglu A."/>
            <person name="Lahiri S."/>
            <person name="Mastrian S.D."/>
            <person name="Miyashita H."/>
            <person name="Page L."/>
            <person name="Ramakrishna P."/>
            <person name="Satoh S."/>
            <person name="Sattley W.M."/>
            <person name="Shimada Y."/>
            <person name="Taylor H.L."/>
            <person name="Tomo T."/>
            <person name="Tsuchiya T."/>
            <person name="Wang Z.T."/>
            <person name="Raymond J."/>
            <person name="Mimuro M."/>
            <person name="Blankenship R.E."/>
            <person name="Touchman J.W."/>
        </authorList>
    </citation>
    <scope>NUCLEOTIDE SEQUENCE [LARGE SCALE GENOMIC DNA]</scope>
    <source>
        <strain evidence="2">MBIC 11017</strain>
        <plasmid evidence="2">Plasmid pREB5</plasmid>
    </source>
</reference>
<sequence>MYLRKFNHFIYVMLAVSLLASCKGLKQAEEFGKLHEKLETNFASLSNDIYLSCLRKASYPDEGYFPAIISFRSDEDKKCKEKFLPVYKKSK</sequence>
<name>A8ZP51_ACAM1</name>
<geneLocation type="plasmid" evidence="1 2">
    <name>pREB5</name>
</geneLocation>
<evidence type="ECO:0008006" key="3">
    <source>
        <dbReference type="Google" id="ProtNLM"/>
    </source>
</evidence>
<protein>
    <recommendedName>
        <fullName evidence="3">Lipoprotein</fullName>
    </recommendedName>
</protein>
<dbReference type="EMBL" id="CP000842">
    <property type="protein sequence ID" value="ABW32787.1"/>
    <property type="molecule type" value="Genomic_DNA"/>
</dbReference>
<dbReference type="AlphaFoldDB" id="A8ZP51"/>
<accession>A8ZP51</accession>
<evidence type="ECO:0000313" key="2">
    <source>
        <dbReference type="Proteomes" id="UP000000268"/>
    </source>
</evidence>
<evidence type="ECO:0000313" key="1">
    <source>
        <dbReference type="EMBL" id="ABW32787.1"/>
    </source>
</evidence>
<keyword evidence="2" id="KW-1185">Reference proteome</keyword>